<keyword evidence="2" id="KW-1185">Reference proteome</keyword>
<reference evidence="1 2" key="1">
    <citation type="submission" date="2024-10" db="EMBL/GenBank/DDBJ databases">
        <title>The Natural Products Discovery Center: Release of the First 8490 Sequenced Strains for Exploring Actinobacteria Biosynthetic Diversity.</title>
        <authorList>
            <person name="Kalkreuter E."/>
            <person name="Kautsar S.A."/>
            <person name="Yang D."/>
            <person name="Bader C.D."/>
            <person name="Teijaro C.N."/>
            <person name="Fluegel L."/>
            <person name="Davis C.M."/>
            <person name="Simpson J.R."/>
            <person name="Lauterbach L."/>
            <person name="Steele A.D."/>
            <person name="Gui C."/>
            <person name="Meng S."/>
            <person name="Li G."/>
            <person name="Viehrig K."/>
            <person name="Ye F."/>
            <person name="Su P."/>
            <person name="Kiefer A.F."/>
            <person name="Nichols A."/>
            <person name="Cepeda A.J."/>
            <person name="Yan W."/>
            <person name="Fan B."/>
            <person name="Jiang Y."/>
            <person name="Adhikari A."/>
            <person name="Zheng C.-J."/>
            <person name="Schuster L."/>
            <person name="Cowan T.M."/>
            <person name="Smanski M.J."/>
            <person name="Chevrette M.G."/>
            <person name="De Carvalho L.P.S."/>
            <person name="Shen B."/>
        </authorList>
    </citation>
    <scope>NUCLEOTIDE SEQUENCE [LARGE SCALE GENOMIC DNA]</scope>
    <source>
        <strain evidence="1 2">NPDC077409</strain>
    </source>
</reference>
<organism evidence="1 2">
    <name type="scientific">Vreelandella lionensis</name>
    <dbReference type="NCBI Taxonomy" id="1144478"/>
    <lineage>
        <taxon>Bacteria</taxon>
        <taxon>Pseudomonadati</taxon>
        <taxon>Pseudomonadota</taxon>
        <taxon>Gammaproteobacteria</taxon>
        <taxon>Oceanospirillales</taxon>
        <taxon>Halomonadaceae</taxon>
        <taxon>Vreelandella</taxon>
    </lineage>
</organism>
<accession>A0ABW8BRV3</accession>
<name>A0ABW8BRV3_9GAMM</name>
<evidence type="ECO:0000313" key="2">
    <source>
        <dbReference type="Proteomes" id="UP001614338"/>
    </source>
</evidence>
<gene>
    <name evidence="1" type="ORF">ACIGG6_08130</name>
</gene>
<evidence type="ECO:0000313" key="1">
    <source>
        <dbReference type="EMBL" id="MFI8749960.1"/>
    </source>
</evidence>
<proteinExistence type="predicted"/>
<dbReference type="EMBL" id="JBITWC010000010">
    <property type="protein sequence ID" value="MFI8749960.1"/>
    <property type="molecule type" value="Genomic_DNA"/>
</dbReference>
<comment type="caution">
    <text evidence="1">The sequence shown here is derived from an EMBL/GenBank/DDBJ whole genome shotgun (WGS) entry which is preliminary data.</text>
</comment>
<dbReference type="RefSeq" id="WP_399843790.1">
    <property type="nucleotide sequence ID" value="NZ_JBITWC010000010.1"/>
</dbReference>
<protein>
    <submittedName>
        <fullName evidence="1">STY4851/ECs_5259 family protein</fullName>
    </submittedName>
</protein>
<dbReference type="NCBIfam" id="NF038336">
    <property type="entry name" value="YjiT_fam"/>
    <property type="match status" value="1"/>
</dbReference>
<dbReference type="Proteomes" id="UP001614338">
    <property type="component" value="Unassembled WGS sequence"/>
</dbReference>
<dbReference type="InterPro" id="IPR047879">
    <property type="entry name" value="YjiT"/>
</dbReference>
<sequence>MVSAYTRSDDDLRTSLRNWVYGYLSRRGLRAPSGWPLYSYATKESELNFLAALLVTNSKERHSPIYKIYWAAGYCLFIADKYRRDYQASWSWQAFDNELGVHLQPNEHIELVKLGLGYWDRPIRYRTHGADYLGSLFAEGGLPWRLLQNEQHGFGRAIKAVLHRYHEYKRDGRDLVQVICEYSHYFPQSFQNDEKYQLLASIAETLMRLAEQHGLNQQDDPAAFLNLHEPKWREEFPLPLEEENGEALVNEWLVDAGARLEERKRAREVARAFTCEHWLDGPMASATLEARVWLSTSLQIDLDGRHISTSRVELAIYEGERLAQKLGVSYGRIENNRLTIKLPLEVATLRRQSPEKSLFLVTSCAGERLDTLAIQSSEVDWYQLPAVFVEEESGFRLAGLASVQCQAAEVLLRAPEGMQALDVERLLTDDSGGHWYRLDKRYVLMEAEARYVIEPGQAPNVARLEIQGLISPYSTLPTVTWRGWPRCLLIDAQDVGHSPKAFRVNGCLVNSLETLTSVGCFKVDVLGEDQRLVARRKLGILPRDFSLTAMPASSRALARIVIRSVKALDVCVLNTGVRAEIYKEGSETKVQLDSGGQTSQIQLEIREEGTNVEGVVLRLPYPKQGAQLIAADGQAFVGTGLTLDDILGMTLILTPPPDVPRTFFVSLELMGQHRPLIKQYRYHAQHKVVQISLYSLYDDILSLLSCSADQDATIRCRVETSQLHKQFYIYRYQASIRFTNEHCEFFELVNHGAQPLMHRSEGTIVKAMQLANPESTPVVIPPQISNGVVTGFYTVPEALHKEGPWLLYPAEGASVTFRPAIYMPDPLACQLDEQTSISTLNAAARYYHPQYYPMAFDGVLNEMAVRFFHPSWLYLAEMKTQYPHLPLSSLESWKHLVQVPNALALAVFRLEITPVFADRLTHELAVIWEKITVVQWQSAVELYVEAMMQEFGLPQALMCNKAHERMSLLSEQVPVFNSFSDVLCDATRALPGAPPLQAILPVWLNELRARQDDVLWPTNLTNPLSGWLQEQEGYAWLTELEVPGYMSSVCFMPLFAAFLTAGEARLNDLPVDEAELRFGFRVLSDFDRNAWYEPVYSATLSNLLHAKVRKV</sequence>